<evidence type="ECO:0000313" key="1">
    <source>
        <dbReference type="EMBL" id="KAG5587732.1"/>
    </source>
</evidence>
<dbReference type="PANTHER" id="PTHR43061:SF1">
    <property type="entry name" value="GTP DIPHOSPHOKINASE RSH1, CHLOROPLASTIC-RELATED"/>
    <property type="match status" value="1"/>
</dbReference>
<evidence type="ECO:0000313" key="2">
    <source>
        <dbReference type="Proteomes" id="UP000824120"/>
    </source>
</evidence>
<proteinExistence type="predicted"/>
<dbReference type="PANTHER" id="PTHR43061">
    <property type="entry name" value="GTP DIPHOSPHOKINASE RSH1, CHLOROPLASTIC-RELATED"/>
    <property type="match status" value="1"/>
</dbReference>
<dbReference type="Proteomes" id="UP000824120">
    <property type="component" value="Chromosome 9"/>
</dbReference>
<dbReference type="AlphaFoldDB" id="A0A9J5XKD2"/>
<comment type="caution">
    <text evidence="1">The sequence shown here is derived from an EMBL/GenBank/DDBJ whole genome shotgun (WGS) entry which is preliminary data.</text>
</comment>
<sequence length="110" mass="12243">MTWYLLTNRNFNMYPTFFMVYYLSWLTSQTTIIHLGMMADITSALAAIGVTICSCAAETDREKGIGVALFHIEADLESLVGASLKIDMILGVLGWSTGCSWSENKQFLEC</sequence>
<keyword evidence="2" id="KW-1185">Reference proteome</keyword>
<name>A0A9J5XKD2_SOLCO</name>
<dbReference type="EMBL" id="JACXVP010000009">
    <property type="protein sequence ID" value="KAG5587732.1"/>
    <property type="molecule type" value="Genomic_DNA"/>
</dbReference>
<organism evidence="1 2">
    <name type="scientific">Solanum commersonii</name>
    <name type="common">Commerson's wild potato</name>
    <name type="synonym">Commerson's nightshade</name>
    <dbReference type="NCBI Taxonomy" id="4109"/>
    <lineage>
        <taxon>Eukaryota</taxon>
        <taxon>Viridiplantae</taxon>
        <taxon>Streptophyta</taxon>
        <taxon>Embryophyta</taxon>
        <taxon>Tracheophyta</taxon>
        <taxon>Spermatophyta</taxon>
        <taxon>Magnoliopsida</taxon>
        <taxon>eudicotyledons</taxon>
        <taxon>Gunneridae</taxon>
        <taxon>Pentapetalae</taxon>
        <taxon>asterids</taxon>
        <taxon>lamiids</taxon>
        <taxon>Solanales</taxon>
        <taxon>Solanaceae</taxon>
        <taxon>Solanoideae</taxon>
        <taxon>Solaneae</taxon>
        <taxon>Solanum</taxon>
    </lineage>
</organism>
<reference evidence="1 2" key="1">
    <citation type="submission" date="2020-09" db="EMBL/GenBank/DDBJ databases">
        <title>De no assembly of potato wild relative species, Solanum commersonii.</title>
        <authorList>
            <person name="Cho K."/>
        </authorList>
    </citation>
    <scope>NUCLEOTIDE SEQUENCE [LARGE SCALE GENOMIC DNA]</scope>
    <source>
        <strain evidence="1">LZ3.2</strain>
        <tissue evidence="1">Leaf</tissue>
    </source>
</reference>
<dbReference type="OrthoDB" id="1724515at2759"/>
<protein>
    <submittedName>
        <fullName evidence="1">Uncharacterized protein</fullName>
    </submittedName>
</protein>
<gene>
    <name evidence="1" type="ORF">H5410_048166</name>
</gene>
<accession>A0A9J5XKD2</accession>